<evidence type="ECO:0000313" key="2">
    <source>
        <dbReference type="Proteomes" id="UP000762676"/>
    </source>
</evidence>
<dbReference type="Proteomes" id="UP000762676">
    <property type="component" value="Unassembled WGS sequence"/>
</dbReference>
<sequence length="105" mass="11694">MASLYGHKTSRCVYRLYVPGRPSQPRSISVRWRPSIEATESVIHVVGPSLVASTARLVQGMPGWKTPGKSEVWAPQAREKPANSLSHNYSRRRSLSIAALALHRF</sequence>
<comment type="caution">
    <text evidence="1">The sequence shown here is derived from an EMBL/GenBank/DDBJ whole genome shotgun (WGS) entry which is preliminary data.</text>
</comment>
<dbReference type="EMBL" id="BMAT01011756">
    <property type="protein sequence ID" value="GFR78585.1"/>
    <property type="molecule type" value="Genomic_DNA"/>
</dbReference>
<name>A0AAV4G0P7_9GAST</name>
<organism evidence="1 2">
    <name type="scientific">Elysia marginata</name>
    <dbReference type="NCBI Taxonomy" id="1093978"/>
    <lineage>
        <taxon>Eukaryota</taxon>
        <taxon>Metazoa</taxon>
        <taxon>Spiralia</taxon>
        <taxon>Lophotrochozoa</taxon>
        <taxon>Mollusca</taxon>
        <taxon>Gastropoda</taxon>
        <taxon>Heterobranchia</taxon>
        <taxon>Euthyneura</taxon>
        <taxon>Panpulmonata</taxon>
        <taxon>Sacoglossa</taxon>
        <taxon>Placobranchoidea</taxon>
        <taxon>Plakobranchidae</taxon>
        <taxon>Elysia</taxon>
    </lineage>
</organism>
<proteinExistence type="predicted"/>
<accession>A0AAV4G0P7</accession>
<protein>
    <submittedName>
        <fullName evidence="1">Uncharacterized protein</fullName>
    </submittedName>
</protein>
<dbReference type="AlphaFoldDB" id="A0AAV4G0P7"/>
<reference evidence="1 2" key="1">
    <citation type="journal article" date="2021" name="Elife">
        <title>Chloroplast acquisition without the gene transfer in kleptoplastic sea slugs, Plakobranchus ocellatus.</title>
        <authorList>
            <person name="Maeda T."/>
            <person name="Takahashi S."/>
            <person name="Yoshida T."/>
            <person name="Shimamura S."/>
            <person name="Takaki Y."/>
            <person name="Nagai Y."/>
            <person name="Toyoda A."/>
            <person name="Suzuki Y."/>
            <person name="Arimoto A."/>
            <person name="Ishii H."/>
            <person name="Satoh N."/>
            <person name="Nishiyama T."/>
            <person name="Hasebe M."/>
            <person name="Maruyama T."/>
            <person name="Minagawa J."/>
            <person name="Obokata J."/>
            <person name="Shigenobu S."/>
        </authorList>
    </citation>
    <scope>NUCLEOTIDE SEQUENCE [LARGE SCALE GENOMIC DNA]</scope>
</reference>
<gene>
    <name evidence="1" type="ORF">ElyMa_005853600</name>
</gene>
<keyword evidence="2" id="KW-1185">Reference proteome</keyword>
<evidence type="ECO:0000313" key="1">
    <source>
        <dbReference type="EMBL" id="GFR78585.1"/>
    </source>
</evidence>